<comment type="caution">
    <text evidence="2">The sequence shown here is derived from an EMBL/GenBank/DDBJ whole genome shotgun (WGS) entry which is preliminary data.</text>
</comment>
<keyword evidence="1" id="KW-0732">Signal</keyword>
<dbReference type="EMBL" id="SIXI01000009">
    <property type="protein sequence ID" value="TBO27670.1"/>
    <property type="molecule type" value="Genomic_DNA"/>
</dbReference>
<dbReference type="RefSeq" id="WP_130969266.1">
    <property type="nucleotide sequence ID" value="NZ_SIXI01000009.1"/>
</dbReference>
<proteinExistence type="predicted"/>
<organism evidence="2 3">
    <name type="scientific">Aquabacterium lacunae</name>
    <dbReference type="NCBI Taxonomy" id="2528630"/>
    <lineage>
        <taxon>Bacteria</taxon>
        <taxon>Pseudomonadati</taxon>
        <taxon>Pseudomonadota</taxon>
        <taxon>Betaproteobacteria</taxon>
        <taxon>Burkholderiales</taxon>
        <taxon>Aquabacterium</taxon>
    </lineage>
</organism>
<dbReference type="AlphaFoldDB" id="A0A4Q9GZR4"/>
<dbReference type="Proteomes" id="UP000292120">
    <property type="component" value="Unassembled WGS sequence"/>
</dbReference>
<accession>A0A4Q9GZR4</accession>
<evidence type="ECO:0000256" key="1">
    <source>
        <dbReference type="SAM" id="SignalP"/>
    </source>
</evidence>
<gene>
    <name evidence="2" type="ORF">EYS42_16300</name>
</gene>
<evidence type="ECO:0000313" key="2">
    <source>
        <dbReference type="EMBL" id="TBO27670.1"/>
    </source>
</evidence>
<protein>
    <submittedName>
        <fullName evidence="2">Uncharacterized protein</fullName>
    </submittedName>
</protein>
<reference evidence="2 3" key="1">
    <citation type="submission" date="2019-02" db="EMBL/GenBank/DDBJ databases">
        <title>Aquabacterium sp. strain KMB7.</title>
        <authorList>
            <person name="Chen W.-M."/>
        </authorList>
    </citation>
    <scope>NUCLEOTIDE SEQUENCE [LARGE SCALE GENOMIC DNA]</scope>
    <source>
        <strain evidence="2 3">KMB7</strain>
    </source>
</reference>
<sequence length="206" mass="22851">MKHIQRLSALLLLCASALSQAQGLPANPNYEGHYESGCTEVAAELYTRDVMVVGPGQQNHRVRYAKALYDPGPCDASGFIGLLELPEGTWKLEKKRTQNQRLVDLVAVVLPRGMIRITHAREGRIEETPDSWLIRTQNGEKVTVEKEAAMSSDLDLRWLSADGLLHVGQAQGPRGADGYLQDLDLENPLKRLDMPSYLAPKTPRQP</sequence>
<evidence type="ECO:0000313" key="3">
    <source>
        <dbReference type="Proteomes" id="UP000292120"/>
    </source>
</evidence>
<feature type="signal peptide" evidence="1">
    <location>
        <begin position="1"/>
        <end position="21"/>
    </location>
</feature>
<feature type="chain" id="PRO_5020680509" evidence="1">
    <location>
        <begin position="22"/>
        <end position="206"/>
    </location>
</feature>
<name>A0A4Q9GZR4_9BURK</name>
<keyword evidence="3" id="KW-1185">Reference proteome</keyword>